<evidence type="ECO:0008006" key="14">
    <source>
        <dbReference type="Google" id="ProtNLM"/>
    </source>
</evidence>
<evidence type="ECO:0000256" key="8">
    <source>
        <dbReference type="PROSITE-ProRule" id="PRU00192"/>
    </source>
</evidence>
<dbReference type="GO" id="GO:0014069">
    <property type="term" value="C:postsynaptic density"/>
    <property type="evidence" value="ECO:0007669"/>
    <property type="project" value="TreeGrafter"/>
</dbReference>
<dbReference type="PRINTS" id="PR00452">
    <property type="entry name" value="SH3DOMAIN"/>
</dbReference>
<feature type="region of interest" description="Disordered" evidence="10">
    <location>
        <begin position="256"/>
        <end position="279"/>
    </location>
</feature>
<dbReference type="Gene3D" id="2.30.30.40">
    <property type="entry name" value="SH3 Domains"/>
    <property type="match status" value="1"/>
</dbReference>
<dbReference type="CDD" id="cd11281">
    <property type="entry name" value="ADF_drebrin_like"/>
    <property type="match status" value="1"/>
</dbReference>
<proteinExistence type="evidence at transcript level"/>
<dbReference type="InterPro" id="IPR036028">
    <property type="entry name" value="SH3-like_dom_sf"/>
</dbReference>
<dbReference type="PROSITE" id="PS51263">
    <property type="entry name" value="ADF_H"/>
    <property type="match status" value="1"/>
</dbReference>
<feature type="compositionally biased region" description="Polar residues" evidence="10">
    <location>
        <begin position="355"/>
        <end position="367"/>
    </location>
</feature>
<dbReference type="SMART" id="SM00326">
    <property type="entry name" value="SH3"/>
    <property type="match status" value="1"/>
</dbReference>
<evidence type="ECO:0000256" key="7">
    <source>
        <dbReference type="ARBA" id="ARBA00023212"/>
    </source>
</evidence>
<dbReference type="GO" id="GO:0098974">
    <property type="term" value="P:postsynaptic actin cytoskeleton organization"/>
    <property type="evidence" value="ECO:0007669"/>
    <property type="project" value="TreeGrafter"/>
</dbReference>
<evidence type="ECO:0000256" key="9">
    <source>
        <dbReference type="SAM" id="Coils"/>
    </source>
</evidence>
<dbReference type="SMART" id="SM00102">
    <property type="entry name" value="ADF"/>
    <property type="match status" value="1"/>
</dbReference>
<keyword evidence="3 8" id="KW-0728">SH3 domain</keyword>
<dbReference type="GO" id="GO:0030425">
    <property type="term" value="C:dendrite"/>
    <property type="evidence" value="ECO:0007669"/>
    <property type="project" value="TreeGrafter"/>
</dbReference>
<dbReference type="GO" id="GO:0030027">
    <property type="term" value="C:lamellipodium"/>
    <property type="evidence" value="ECO:0007669"/>
    <property type="project" value="TreeGrafter"/>
</dbReference>
<dbReference type="GO" id="GO:0030427">
    <property type="term" value="C:site of polarized growth"/>
    <property type="evidence" value="ECO:0007669"/>
    <property type="project" value="TreeGrafter"/>
</dbReference>
<accession>A0A131XIT1</accession>
<comment type="similarity">
    <text evidence="2">Belongs to the ABP1 family.</text>
</comment>
<evidence type="ECO:0000256" key="10">
    <source>
        <dbReference type="SAM" id="MobiDB-lite"/>
    </source>
</evidence>
<dbReference type="InterPro" id="IPR029006">
    <property type="entry name" value="ADF-H/Gelsolin-like_dom_sf"/>
</dbReference>
<evidence type="ECO:0000256" key="5">
    <source>
        <dbReference type="ARBA" id="ARBA00023054"/>
    </source>
</evidence>
<dbReference type="GO" id="GO:0048812">
    <property type="term" value="P:neuron projection morphogenesis"/>
    <property type="evidence" value="ECO:0007669"/>
    <property type="project" value="TreeGrafter"/>
</dbReference>
<evidence type="ECO:0000256" key="3">
    <source>
        <dbReference type="ARBA" id="ARBA00022443"/>
    </source>
</evidence>
<feature type="compositionally biased region" description="Polar residues" evidence="10">
    <location>
        <begin position="403"/>
        <end position="415"/>
    </location>
</feature>
<comment type="subcellular location">
    <subcellularLocation>
        <location evidence="1">Cytoplasm</location>
        <location evidence="1">Cytoskeleton</location>
    </subcellularLocation>
</comment>
<dbReference type="EMBL" id="GEFH01002456">
    <property type="protein sequence ID" value="JAP66125.1"/>
    <property type="molecule type" value="mRNA"/>
</dbReference>
<dbReference type="SUPFAM" id="SSF50044">
    <property type="entry name" value="SH3-domain"/>
    <property type="match status" value="1"/>
</dbReference>
<dbReference type="SUPFAM" id="SSF55753">
    <property type="entry name" value="Actin depolymerizing proteins"/>
    <property type="match status" value="1"/>
</dbReference>
<dbReference type="GO" id="GO:0045211">
    <property type="term" value="C:postsynaptic membrane"/>
    <property type="evidence" value="ECO:0007669"/>
    <property type="project" value="TreeGrafter"/>
</dbReference>
<evidence type="ECO:0000313" key="13">
    <source>
        <dbReference type="EMBL" id="JAP66125.1"/>
    </source>
</evidence>
<dbReference type="GO" id="GO:0045773">
    <property type="term" value="P:positive regulation of axon extension"/>
    <property type="evidence" value="ECO:0007669"/>
    <property type="project" value="TreeGrafter"/>
</dbReference>
<dbReference type="Pfam" id="PF14604">
    <property type="entry name" value="SH3_9"/>
    <property type="match status" value="1"/>
</dbReference>
<evidence type="ECO:0000259" key="12">
    <source>
        <dbReference type="PROSITE" id="PS51263"/>
    </source>
</evidence>
<sequence length="476" mass="53784">MAVNLMKHRDELLSAWKEVVDDKDVTNWALFGYDKQSYDLCLVGKGAGGLEELTEELNCGKIMYAFCRLQDPNTSISKFILINWQGEGAPLVKKGCCANHFMDIRNFFRGAHITITARNEDDVDPSLILDKLSKCTVSSFSLRERSDPTESSKPIGSVYKRIQPAREISTTEREKFWMKEQEEEKKRIEEEKLKAEAARNRLAEEVKERELKDARAREEWFKERSLSIDKMREAEKNAQNSTHNKVNKKLWEQQLQEDMQDEEERKRRSQSLRNQRSEEAQALIAQRTINAKAMFEPTTYTGTYASQAACVQNHASTQHTNHGSTVSRADACASPPAVQNNREAAVTSPPAEFTYTRNQLQDTGSTRSEAEPKTEQAHNRSWEAGAAAEASVCATEPVDEHSTGLSQAQLATVESSDPGLRAQALYDYQAADDTEISFDPDDIITHIEQIDEGWWQGLGPDGTYGLFPANYVELIE</sequence>
<evidence type="ECO:0000256" key="2">
    <source>
        <dbReference type="ARBA" id="ARBA00011039"/>
    </source>
</evidence>
<dbReference type="GO" id="GO:0030864">
    <property type="term" value="C:cortical actin cytoskeleton"/>
    <property type="evidence" value="ECO:0007669"/>
    <property type="project" value="TreeGrafter"/>
</dbReference>
<dbReference type="Pfam" id="PF00241">
    <property type="entry name" value="Cofilin_ADF"/>
    <property type="match status" value="1"/>
</dbReference>
<feature type="domain" description="SH3" evidence="11">
    <location>
        <begin position="417"/>
        <end position="476"/>
    </location>
</feature>
<dbReference type="PROSITE" id="PS50002">
    <property type="entry name" value="SH3"/>
    <property type="match status" value="1"/>
</dbReference>
<evidence type="ECO:0000259" key="11">
    <source>
        <dbReference type="PROSITE" id="PS50002"/>
    </source>
</evidence>
<dbReference type="CDD" id="cd11960">
    <property type="entry name" value="SH3_Abp1_eu"/>
    <property type="match status" value="1"/>
</dbReference>
<organism evidence="13">
    <name type="scientific">Hyalomma excavatum</name>
    <dbReference type="NCBI Taxonomy" id="257692"/>
    <lineage>
        <taxon>Eukaryota</taxon>
        <taxon>Metazoa</taxon>
        <taxon>Ecdysozoa</taxon>
        <taxon>Arthropoda</taxon>
        <taxon>Chelicerata</taxon>
        <taxon>Arachnida</taxon>
        <taxon>Acari</taxon>
        <taxon>Parasitiformes</taxon>
        <taxon>Ixodida</taxon>
        <taxon>Ixodoidea</taxon>
        <taxon>Ixodidae</taxon>
        <taxon>Hyalomminae</taxon>
        <taxon>Hyalomma</taxon>
    </lineage>
</organism>
<evidence type="ECO:0000256" key="4">
    <source>
        <dbReference type="ARBA" id="ARBA00022490"/>
    </source>
</evidence>
<keyword evidence="6" id="KW-0009">Actin-binding</keyword>
<feature type="coiled-coil region" evidence="9">
    <location>
        <begin position="178"/>
        <end position="208"/>
    </location>
</feature>
<evidence type="ECO:0000256" key="6">
    <source>
        <dbReference type="ARBA" id="ARBA00023203"/>
    </source>
</evidence>
<evidence type="ECO:0000256" key="1">
    <source>
        <dbReference type="ARBA" id="ARBA00004245"/>
    </source>
</evidence>
<dbReference type="PANTHER" id="PTHR10829:SF25">
    <property type="entry name" value="DREBRIN-LIKE PROTEIN"/>
    <property type="match status" value="1"/>
</dbReference>
<name>A0A131XIT1_9ACAR</name>
<keyword evidence="7" id="KW-0206">Cytoskeleton</keyword>
<dbReference type="GO" id="GO:0051015">
    <property type="term" value="F:actin filament binding"/>
    <property type="evidence" value="ECO:0007669"/>
    <property type="project" value="TreeGrafter"/>
</dbReference>
<feature type="region of interest" description="Disordered" evidence="10">
    <location>
        <begin position="318"/>
        <end position="416"/>
    </location>
</feature>
<dbReference type="GO" id="GO:0030833">
    <property type="term" value="P:regulation of actin filament polymerization"/>
    <property type="evidence" value="ECO:0007669"/>
    <property type="project" value="TreeGrafter"/>
</dbReference>
<dbReference type="InterPro" id="IPR001452">
    <property type="entry name" value="SH3_domain"/>
</dbReference>
<dbReference type="InterPro" id="IPR002108">
    <property type="entry name" value="ADF-H"/>
</dbReference>
<feature type="compositionally biased region" description="Polar residues" evidence="10">
    <location>
        <begin position="318"/>
        <end position="327"/>
    </location>
</feature>
<feature type="domain" description="ADF-H" evidence="12">
    <location>
        <begin position="2"/>
        <end position="133"/>
    </location>
</feature>
<keyword evidence="4" id="KW-0963">Cytoplasm</keyword>
<dbReference type="GO" id="GO:0005884">
    <property type="term" value="C:actin filament"/>
    <property type="evidence" value="ECO:0007669"/>
    <property type="project" value="TreeGrafter"/>
</dbReference>
<dbReference type="InterPro" id="IPR035717">
    <property type="entry name" value="Drebrin-like_SH3"/>
</dbReference>
<dbReference type="Gene3D" id="3.40.20.10">
    <property type="entry name" value="Severin"/>
    <property type="match status" value="1"/>
</dbReference>
<dbReference type="FunFam" id="2.30.30.40:FF:000046">
    <property type="entry name" value="Drebrin-like protein isoform B"/>
    <property type="match status" value="1"/>
</dbReference>
<protein>
    <recommendedName>
        <fullName evidence="14">Drebrin</fullName>
    </recommendedName>
</protein>
<keyword evidence="5 9" id="KW-0175">Coiled coil</keyword>
<feature type="compositionally biased region" description="Low complexity" evidence="10">
    <location>
        <begin position="383"/>
        <end position="396"/>
    </location>
</feature>
<feature type="compositionally biased region" description="Basic and acidic residues" evidence="10">
    <location>
        <begin position="368"/>
        <end position="381"/>
    </location>
</feature>
<dbReference type="AlphaFoldDB" id="A0A131XIT1"/>
<dbReference type="PANTHER" id="PTHR10829">
    <property type="entry name" value="CORTACTIN AND DREBRIN"/>
    <property type="match status" value="1"/>
</dbReference>
<reference evidence="13" key="1">
    <citation type="journal article" date="2017" name="Ticks Tick Borne Dis.">
        <title>An insight into the sialome of Hyalomma excavatum.</title>
        <authorList>
            <person name="Ribeiro J.M."/>
            <person name="Slovak M."/>
            <person name="Francischetti I.M."/>
        </authorList>
    </citation>
    <scope>NUCLEOTIDE SEQUENCE</scope>
    <source>
        <strain evidence="13">Samish</strain>
        <tissue evidence="13">Salivary glands</tissue>
    </source>
</reference>